<evidence type="ECO:0000313" key="3">
    <source>
        <dbReference type="Proteomes" id="UP000698800"/>
    </source>
</evidence>
<dbReference type="EMBL" id="JAGHQL010000025">
    <property type="protein sequence ID" value="KAH0543888.1"/>
    <property type="molecule type" value="Genomic_DNA"/>
</dbReference>
<keyword evidence="3" id="KW-1185">Reference proteome</keyword>
<dbReference type="AlphaFoldDB" id="A0A9P8IAI4"/>
<name>A0A9P8IAI4_9PEZI</name>
<evidence type="ECO:0000313" key="2">
    <source>
        <dbReference type="EMBL" id="KAH0543888.1"/>
    </source>
</evidence>
<sequence>MTGATTSPSVAAEGSVPDKQKAKGKPSAAVLCGGAGISSSRLPIRTATGPSGPANETELDGVGNFGPVALTADRRKRRSETLGIAAHQFQLPSSYQPSRAAAFQQHFVSHLISSLSGGLHQTRLRYWTFELPTLLTSAGPATIYSIRAAAMAFYGILAGDESIQADACRWYAMGLTCQRSLLQKCATDGPMEMPTMEEIFAPIMFSIFEVVTCTVPNGWIHHLSAAGRMLEMRGPENCQDGTIHTLFRTVRLGSVFITVTTEVPSIFASDPWNSVPFSLHPKSILDKLVDILLRLPDCLARRNQMRALRVPNPRESEAIRTELETRVLLLVSRLDGWWQQYEEEAVGEDGEGWLYRQTPSQEHLEASEEGQYSPKAITYRSTSTAAILSLYHAANIIAYRLLSVVSLLSRVYEWRIVSHADYVLSSAGFQSSGGSSGYDVLLMVFPLKVVCLLTENEQQRRCAQEMLEQLGQKRGLDGICRRATPVYVQRYQ</sequence>
<proteinExistence type="predicted"/>
<dbReference type="OrthoDB" id="3525185at2759"/>
<feature type="region of interest" description="Disordered" evidence="1">
    <location>
        <begin position="1"/>
        <end position="28"/>
    </location>
</feature>
<dbReference type="Proteomes" id="UP000698800">
    <property type="component" value="Unassembled WGS sequence"/>
</dbReference>
<accession>A0A9P8IAI4</accession>
<comment type="caution">
    <text evidence="2">The sequence shown here is derived from an EMBL/GenBank/DDBJ whole genome shotgun (WGS) entry which is preliminary data.</text>
</comment>
<organism evidence="2 3">
    <name type="scientific">Glutinoglossum americanum</name>
    <dbReference type="NCBI Taxonomy" id="1670608"/>
    <lineage>
        <taxon>Eukaryota</taxon>
        <taxon>Fungi</taxon>
        <taxon>Dikarya</taxon>
        <taxon>Ascomycota</taxon>
        <taxon>Pezizomycotina</taxon>
        <taxon>Geoglossomycetes</taxon>
        <taxon>Geoglossales</taxon>
        <taxon>Geoglossaceae</taxon>
        <taxon>Glutinoglossum</taxon>
    </lineage>
</organism>
<dbReference type="PANTHER" id="PTHR38111:SF11">
    <property type="entry name" value="TRANSCRIPTION FACTOR DOMAIN-CONTAINING PROTEIN-RELATED"/>
    <property type="match status" value="1"/>
</dbReference>
<dbReference type="InterPro" id="IPR021858">
    <property type="entry name" value="Fun_TF"/>
</dbReference>
<gene>
    <name evidence="2" type="ORF">FGG08_001789</name>
</gene>
<evidence type="ECO:0000256" key="1">
    <source>
        <dbReference type="SAM" id="MobiDB-lite"/>
    </source>
</evidence>
<dbReference type="Pfam" id="PF11951">
    <property type="entry name" value="Fungal_trans_2"/>
    <property type="match status" value="1"/>
</dbReference>
<protein>
    <submittedName>
        <fullName evidence="2">Uncharacterized protein</fullName>
    </submittedName>
</protein>
<dbReference type="PANTHER" id="PTHR38111">
    <property type="entry name" value="ZN(2)-C6 FUNGAL-TYPE DOMAIN-CONTAINING PROTEIN-RELATED"/>
    <property type="match status" value="1"/>
</dbReference>
<reference evidence="2" key="1">
    <citation type="submission" date="2021-03" db="EMBL/GenBank/DDBJ databases">
        <title>Comparative genomics and phylogenomic investigation of the class Geoglossomycetes provide insights into ecological specialization and systematics.</title>
        <authorList>
            <person name="Melie T."/>
            <person name="Pirro S."/>
            <person name="Miller A.N."/>
            <person name="Quandt A."/>
        </authorList>
    </citation>
    <scope>NUCLEOTIDE SEQUENCE</scope>
    <source>
        <strain evidence="2">GBOQ0MN5Z8</strain>
    </source>
</reference>
<dbReference type="InterPro" id="IPR053178">
    <property type="entry name" value="Osmoadaptation_assoc"/>
</dbReference>